<dbReference type="Gene3D" id="3.40.140.10">
    <property type="entry name" value="Cytidine Deaminase, domain 2"/>
    <property type="match status" value="1"/>
</dbReference>
<dbReference type="PRINTS" id="PR00743">
    <property type="entry name" value="GLHYDRLASE36"/>
</dbReference>
<dbReference type="PANTHER" id="PTHR11079">
    <property type="entry name" value="CYTOSINE DEAMINASE FAMILY MEMBER"/>
    <property type="match status" value="1"/>
</dbReference>
<dbReference type="PROSITE" id="PS51747">
    <property type="entry name" value="CYT_DCMP_DEAMINASES_2"/>
    <property type="match status" value="1"/>
</dbReference>
<dbReference type="InterPro" id="IPR031705">
    <property type="entry name" value="Glyco_hydro_36_C"/>
</dbReference>
<feature type="binding site" evidence="8">
    <location>
        <position position="48"/>
    </location>
    <ligand>
        <name>Zn(2+)</name>
        <dbReference type="ChEBI" id="CHEBI:29105"/>
        <note>catalytic</note>
    </ligand>
</feature>
<dbReference type="HAMAP" id="MF_00972">
    <property type="entry name" value="tRNA_aden_deaminase"/>
    <property type="match status" value="1"/>
</dbReference>
<organism evidence="10">
    <name type="scientific">Bifidobacterium breve</name>
    <dbReference type="NCBI Taxonomy" id="1685"/>
    <lineage>
        <taxon>Bacteria</taxon>
        <taxon>Bacillati</taxon>
        <taxon>Actinomycetota</taxon>
        <taxon>Actinomycetes</taxon>
        <taxon>Bifidobacteriales</taxon>
        <taxon>Bifidobacteriaceae</taxon>
        <taxon>Bifidobacterium</taxon>
    </lineage>
</organism>
<dbReference type="GO" id="GO:0016052">
    <property type="term" value="P:carbohydrate catabolic process"/>
    <property type="evidence" value="ECO:0007669"/>
    <property type="project" value="InterPro"/>
</dbReference>
<protein>
    <recommendedName>
        <fullName evidence="8">tRNA-specific adenosine deaminase</fullName>
        <ecNumber evidence="8">3.5.4.33</ecNumber>
    </recommendedName>
</protein>
<accession>A0A6N2UKY9</accession>
<dbReference type="Gene3D" id="3.20.20.70">
    <property type="entry name" value="Aldolase class I"/>
    <property type="match status" value="1"/>
</dbReference>
<dbReference type="InterPro" id="IPR002125">
    <property type="entry name" value="CMP_dCMP_dom"/>
</dbReference>
<dbReference type="InterPro" id="IPR016193">
    <property type="entry name" value="Cytidine_deaminase-like"/>
</dbReference>
<comment type="function">
    <text evidence="8">Catalyzes the deamination of adenosine to inosine at the wobble position 34 of tRNA(Arg2).</text>
</comment>
<dbReference type="Pfam" id="PF02065">
    <property type="entry name" value="Melibiase"/>
    <property type="match status" value="1"/>
</dbReference>
<dbReference type="CDD" id="cd01285">
    <property type="entry name" value="nucleoside_deaminase"/>
    <property type="match status" value="1"/>
</dbReference>
<evidence type="ECO:0000256" key="5">
    <source>
        <dbReference type="ARBA" id="ARBA00022833"/>
    </source>
</evidence>
<keyword evidence="3 8" id="KW-0479">Metal-binding</keyword>
<keyword evidence="4 8" id="KW-0378">Hydrolase</keyword>
<evidence type="ECO:0000313" key="10">
    <source>
        <dbReference type="EMBL" id="VYT19255.1"/>
    </source>
</evidence>
<dbReference type="AlphaFoldDB" id="A0A6N2UKY9"/>
<evidence type="ECO:0000259" key="9">
    <source>
        <dbReference type="PROSITE" id="PS51747"/>
    </source>
</evidence>
<comment type="similarity">
    <text evidence="8">Belongs to the cytidine and deoxycytidylate deaminase family.</text>
</comment>
<dbReference type="InterPro" id="IPR002252">
    <property type="entry name" value="Glyco_hydro_36"/>
</dbReference>
<dbReference type="GO" id="GO:0008270">
    <property type="term" value="F:zinc ion binding"/>
    <property type="evidence" value="ECO:0007669"/>
    <property type="project" value="UniProtKB-UniRule"/>
</dbReference>
<keyword evidence="6 10" id="KW-0326">Glycosidase</keyword>
<feature type="binding site" evidence="8">
    <location>
        <position position="81"/>
    </location>
    <ligand>
        <name>Zn(2+)</name>
        <dbReference type="ChEBI" id="CHEBI:29105"/>
        <note>catalytic</note>
    </ligand>
</feature>
<dbReference type="GO" id="GO:0004557">
    <property type="term" value="F:alpha-galactosidase activity"/>
    <property type="evidence" value="ECO:0007669"/>
    <property type="project" value="UniProtKB-EC"/>
</dbReference>
<dbReference type="SUPFAM" id="SSF53927">
    <property type="entry name" value="Cytidine deaminase-like"/>
    <property type="match status" value="1"/>
</dbReference>
<evidence type="ECO:0000256" key="8">
    <source>
        <dbReference type="HAMAP-Rule" id="MF_00972"/>
    </source>
</evidence>
<comment type="catalytic activity">
    <reaction evidence="1">
        <text>Hydrolysis of terminal, non-reducing alpha-D-galactose residues in alpha-D-galactosides, including galactose oligosaccharides, galactomannans and galactolipids.</text>
        <dbReference type="EC" id="3.2.1.22"/>
    </reaction>
</comment>
<dbReference type="InterPro" id="IPR038417">
    <property type="entry name" value="Alpga-gal_N_sf"/>
</dbReference>
<dbReference type="Pfam" id="PF16875">
    <property type="entry name" value="Glyco_hydro_36N"/>
    <property type="match status" value="1"/>
</dbReference>
<dbReference type="InterPro" id="IPR028883">
    <property type="entry name" value="tRNA_aden_deaminase"/>
</dbReference>
<comment type="subunit">
    <text evidence="8">Homodimer.</text>
</comment>
<evidence type="ECO:0000256" key="2">
    <source>
        <dbReference type="ARBA" id="ARBA00022694"/>
    </source>
</evidence>
<feature type="binding site" evidence="8">
    <location>
        <position position="78"/>
    </location>
    <ligand>
        <name>Zn(2+)</name>
        <dbReference type="ChEBI" id="CHEBI:29105"/>
        <note>catalytic</note>
    </ligand>
</feature>
<comment type="cofactor">
    <cofactor evidence="8">
        <name>Zn(2+)</name>
        <dbReference type="ChEBI" id="CHEBI:29105"/>
    </cofactor>
    <text evidence="8">Binds 1 zinc ion per subunit.</text>
</comment>
<feature type="domain" description="CMP/dCMP-type deaminase" evidence="9">
    <location>
        <begin position="1"/>
        <end position="110"/>
    </location>
</feature>
<keyword evidence="5 8" id="KW-0862">Zinc</keyword>
<dbReference type="GO" id="GO:0052717">
    <property type="term" value="F:tRNA-specific adenosine-34 deaminase activity"/>
    <property type="evidence" value="ECO:0007669"/>
    <property type="project" value="UniProtKB-UniRule"/>
</dbReference>
<gene>
    <name evidence="10" type="primary">rafA_1</name>
    <name evidence="8" type="synonym">tadA</name>
    <name evidence="10" type="ORF">BBLFYP81_02004</name>
</gene>
<dbReference type="GO" id="GO:0002100">
    <property type="term" value="P:tRNA wobble adenosine to inosine editing"/>
    <property type="evidence" value="ECO:0007669"/>
    <property type="project" value="UniProtKB-UniRule"/>
</dbReference>
<dbReference type="InterPro" id="IPR000111">
    <property type="entry name" value="Glyco_hydro_27/36_CS"/>
</dbReference>
<comment type="catalytic activity">
    <reaction evidence="7 8">
        <text>adenosine(34) in tRNA + H2O + H(+) = inosine(34) in tRNA + NH4(+)</text>
        <dbReference type="Rhea" id="RHEA:43168"/>
        <dbReference type="Rhea" id="RHEA-COMP:10373"/>
        <dbReference type="Rhea" id="RHEA-COMP:10374"/>
        <dbReference type="ChEBI" id="CHEBI:15377"/>
        <dbReference type="ChEBI" id="CHEBI:15378"/>
        <dbReference type="ChEBI" id="CHEBI:28938"/>
        <dbReference type="ChEBI" id="CHEBI:74411"/>
        <dbReference type="ChEBI" id="CHEBI:82852"/>
        <dbReference type="EC" id="3.5.4.33"/>
    </reaction>
</comment>
<dbReference type="InterPro" id="IPR017853">
    <property type="entry name" value="GH"/>
</dbReference>
<evidence type="ECO:0000256" key="3">
    <source>
        <dbReference type="ARBA" id="ARBA00022723"/>
    </source>
</evidence>
<evidence type="ECO:0000256" key="7">
    <source>
        <dbReference type="ARBA" id="ARBA00048045"/>
    </source>
</evidence>
<dbReference type="EC" id="3.5.4.33" evidence="8"/>
<dbReference type="PANTHER" id="PTHR11079:SF202">
    <property type="entry name" value="TRNA-SPECIFIC ADENOSINE DEAMINASE"/>
    <property type="match status" value="1"/>
</dbReference>
<evidence type="ECO:0000256" key="6">
    <source>
        <dbReference type="ARBA" id="ARBA00023295"/>
    </source>
</evidence>
<dbReference type="FunFam" id="3.20.20.70:FF:000118">
    <property type="entry name" value="Alpha-galactosidase"/>
    <property type="match status" value="1"/>
</dbReference>
<dbReference type="PROSITE" id="PS00512">
    <property type="entry name" value="ALPHA_GALACTOSIDASE"/>
    <property type="match status" value="1"/>
</dbReference>
<dbReference type="EMBL" id="CACRSN010000011">
    <property type="protein sequence ID" value="VYT19255.1"/>
    <property type="molecule type" value="Genomic_DNA"/>
</dbReference>
<reference evidence="10" key="1">
    <citation type="submission" date="2019-11" db="EMBL/GenBank/DDBJ databases">
        <authorList>
            <person name="Feng L."/>
        </authorList>
    </citation>
    <scope>NUCLEOTIDE SEQUENCE</scope>
    <source>
        <strain evidence="10">BbreveLFYP81</strain>
    </source>
</reference>
<sequence length="953" mass="103208">MMHGALELAKRAAAAGDVPVGAVVVDADGQIIGRGYNTREADGDPLAHAEIIAMREAARALGSWNLSDCTLAVTLEPCPMCAGACVQTHIGTIVFGAWDSKLGACGSIWDIPRDPHIGHAPEVHGGVAEADCQALLSAFFAHRRNRSNTYFIHPTRGTKATYSISSTITISSSMHSVYVEGDTMAQNTATFTGTAADGTALTAIYLAQPDANVAIGLVAAGDDLPRIIHWGRPLSNPETLLAAYDALKPQRVSGALDDTAWPSILPTQAESWIGEQRVVLRRDGIELFPKFTVTGMKSDGVVAASLDAVSGDSYTDVTGRARTTGPANVPGVAITARDEEQGVELEWHLELLPGGLARQKAIVTNLFGAEAGAEAPLEIGKIELGFPLPESASEILTTTGHHLRERSPQRQPLTIGRFEKPQLAGRPDFDASLLLTAGVPGFGFEHGEAYSVHVGWSGNSVLSAERLPYTQGVIGGGELLFGGEVTLDDAAGEGQSSYETPWLFGSFGDGLNEIAARFHSYVRSLHPRLFSHGRPVILNTWEAVYFDHNFDTLKALADKAAASGVERFVVDDGWFGSRRDDTSGLGDWQISQDVWPDGPKSLKALADYVHAKGMEFGLWFEPEMVNPDSDVARNHPDWILSPTAGRLPLQGRTQQVLDLTNPEAFDYIYSCMDQLVGELGIDYIKWDHNKLVTEPGSRRSGRPAVHAQTIAVYEIFKGLKTAHPGLEIESCSSGGGRVDLGILEYADRIWVSDCVDPVERADIQRYTSLLVPPAMMGEHVGASPAHSTRRETSQELRMAMAFFGHMGIEWNLLKEPDDALAKLAVWVAEFKKHRDWFAIDTCVHADSSDPAVRLDGMVMPNRNAAIYRFTQLTTSQTYPAAPVHLPGLDPKRKYRISPLDPSLDLEGLTNGQSTLGWWNEEGVVLTGEALQRYGIRPPSLHPQQAVLFKAVAE</sequence>
<dbReference type="InterPro" id="IPR031704">
    <property type="entry name" value="Glyco_hydro_36_N"/>
</dbReference>
<dbReference type="SUPFAM" id="SSF51445">
    <property type="entry name" value="(Trans)glycosidases"/>
    <property type="match status" value="1"/>
</dbReference>
<dbReference type="Pfam" id="PF00383">
    <property type="entry name" value="dCMP_cyt_deam_1"/>
    <property type="match status" value="1"/>
</dbReference>
<proteinExistence type="inferred from homology"/>
<dbReference type="Pfam" id="PF16874">
    <property type="entry name" value="Glyco_hydro_36C"/>
    <property type="match status" value="1"/>
</dbReference>
<name>A0A6N2UKY9_BIFBR</name>
<dbReference type="Gene3D" id="2.70.98.60">
    <property type="entry name" value="alpha-galactosidase from lactobacil brevis"/>
    <property type="match status" value="1"/>
</dbReference>
<dbReference type="CDD" id="cd14791">
    <property type="entry name" value="GH36"/>
    <property type="match status" value="1"/>
</dbReference>
<evidence type="ECO:0000256" key="1">
    <source>
        <dbReference type="ARBA" id="ARBA00001255"/>
    </source>
</evidence>
<dbReference type="InterPro" id="IPR013785">
    <property type="entry name" value="Aldolase_TIM"/>
</dbReference>
<evidence type="ECO:0000256" key="4">
    <source>
        <dbReference type="ARBA" id="ARBA00022801"/>
    </source>
</evidence>
<feature type="active site" description="Proton donor" evidence="8">
    <location>
        <position position="50"/>
    </location>
</feature>
<keyword evidence="2 8" id="KW-0819">tRNA processing</keyword>